<evidence type="ECO:0000256" key="1">
    <source>
        <dbReference type="ARBA" id="ARBA00022763"/>
    </source>
</evidence>
<dbReference type="InterPro" id="IPR036388">
    <property type="entry name" value="WH-like_DNA-bd_sf"/>
</dbReference>
<reference evidence="3 4" key="1">
    <citation type="submission" date="2018-09" db="EMBL/GenBank/DDBJ databases">
        <title>Alcanivorax profundi sp. nov., isolated from 1000 m-depth seawater of the Mariana Trench.</title>
        <authorList>
            <person name="Liu J."/>
        </authorList>
    </citation>
    <scope>NUCLEOTIDE SEQUENCE [LARGE SCALE GENOMIC DNA]</scope>
    <source>
        <strain evidence="3 4">MTEO17</strain>
    </source>
</reference>
<feature type="domain" description="Methylated-DNA-[protein]-cysteine S-methyltransferase DNA binding" evidence="2">
    <location>
        <begin position="4"/>
        <end position="84"/>
    </location>
</feature>
<dbReference type="Pfam" id="PF01035">
    <property type="entry name" value="DNA_binding_1"/>
    <property type="match status" value="1"/>
</dbReference>
<evidence type="ECO:0000313" key="3">
    <source>
        <dbReference type="EMBL" id="RJG16768.1"/>
    </source>
</evidence>
<dbReference type="InterPro" id="IPR014048">
    <property type="entry name" value="MethylDNA_cys_MeTrfase_DNA-bd"/>
</dbReference>
<name>A0A418XVJ7_9GAMM</name>
<proteinExistence type="predicted"/>
<dbReference type="InterPro" id="IPR036217">
    <property type="entry name" value="MethylDNA_cys_MeTrfase_DNAb"/>
</dbReference>
<dbReference type="EMBL" id="QYYA01000004">
    <property type="protein sequence ID" value="RJG16768.1"/>
    <property type="molecule type" value="Genomic_DNA"/>
</dbReference>
<dbReference type="OrthoDB" id="9132167at2"/>
<gene>
    <name evidence="3" type="ORF">D4A39_13185</name>
</gene>
<protein>
    <submittedName>
        <fullName evidence="3">Cysteine methyltransferase</fullName>
    </submittedName>
</protein>
<organism evidence="3 4">
    <name type="scientific">Alcanivorax profundi</name>
    <dbReference type="NCBI Taxonomy" id="2338368"/>
    <lineage>
        <taxon>Bacteria</taxon>
        <taxon>Pseudomonadati</taxon>
        <taxon>Pseudomonadota</taxon>
        <taxon>Gammaproteobacteria</taxon>
        <taxon>Oceanospirillales</taxon>
        <taxon>Alcanivoracaceae</taxon>
        <taxon>Alcanivorax</taxon>
    </lineage>
</organism>
<keyword evidence="4" id="KW-1185">Reference proteome</keyword>
<dbReference type="PANTHER" id="PTHR42942">
    <property type="entry name" value="6-O-METHYLGUANINE DNA METHYLTRANSFERASE"/>
    <property type="match status" value="1"/>
</dbReference>
<dbReference type="GO" id="GO:0032259">
    <property type="term" value="P:methylation"/>
    <property type="evidence" value="ECO:0007669"/>
    <property type="project" value="UniProtKB-KW"/>
</dbReference>
<dbReference type="RefSeq" id="WP_022986258.1">
    <property type="nucleotide sequence ID" value="NZ_CAXGPP010000004.1"/>
</dbReference>
<comment type="caution">
    <text evidence="3">The sequence shown here is derived from an EMBL/GenBank/DDBJ whole genome shotgun (WGS) entry which is preliminary data.</text>
</comment>
<dbReference type="SUPFAM" id="SSF46767">
    <property type="entry name" value="Methylated DNA-protein cysteine methyltransferase, C-terminal domain"/>
    <property type="match status" value="1"/>
</dbReference>
<dbReference type="GO" id="GO:0006281">
    <property type="term" value="P:DNA repair"/>
    <property type="evidence" value="ECO:0007669"/>
    <property type="project" value="InterPro"/>
</dbReference>
<dbReference type="Gene3D" id="1.10.10.10">
    <property type="entry name" value="Winged helix-like DNA-binding domain superfamily/Winged helix DNA-binding domain"/>
    <property type="match status" value="1"/>
</dbReference>
<dbReference type="Proteomes" id="UP000283734">
    <property type="component" value="Unassembled WGS sequence"/>
</dbReference>
<keyword evidence="3" id="KW-0489">Methyltransferase</keyword>
<dbReference type="PANTHER" id="PTHR42942:SF1">
    <property type="entry name" value="ALKYLTRANSFERASE-LIKE PROTEIN 1"/>
    <property type="match status" value="1"/>
</dbReference>
<dbReference type="GO" id="GO:0008168">
    <property type="term" value="F:methyltransferase activity"/>
    <property type="evidence" value="ECO:0007669"/>
    <property type="project" value="UniProtKB-KW"/>
</dbReference>
<accession>A0A418XVJ7</accession>
<dbReference type="InterPro" id="IPR052520">
    <property type="entry name" value="ATL_DNA_repair"/>
</dbReference>
<evidence type="ECO:0000259" key="2">
    <source>
        <dbReference type="Pfam" id="PF01035"/>
    </source>
</evidence>
<keyword evidence="3" id="KW-0808">Transferase</keyword>
<dbReference type="AlphaFoldDB" id="A0A418XVJ7"/>
<evidence type="ECO:0000313" key="4">
    <source>
        <dbReference type="Proteomes" id="UP000283734"/>
    </source>
</evidence>
<dbReference type="CDD" id="cd06445">
    <property type="entry name" value="ATase"/>
    <property type="match status" value="1"/>
</dbReference>
<keyword evidence="1" id="KW-0227">DNA damage</keyword>
<sequence>MNNEFRDAVYQIVAAIPAGRVSSYGAVARQAGFPRHARFVGRLMSQLPSDSRLPWHRVLRGDGRIALAGTPAGERQIQRLLDEKVAVTGGKVPNRFFVTWND</sequence>